<reference evidence="1" key="1">
    <citation type="submission" date="2007-04" db="EMBL/GenBank/DDBJ databases">
        <title>Annotation of Pediculus humanus corporis strain USDA.</title>
        <authorList>
            <person name="Kirkness E."/>
            <person name="Hannick L."/>
            <person name="Hass B."/>
            <person name="Bruggner R."/>
            <person name="Lawson D."/>
            <person name="Bidwell S."/>
            <person name="Joardar V."/>
            <person name="Caler E."/>
            <person name="Walenz B."/>
            <person name="Inman J."/>
            <person name="Schobel S."/>
            <person name="Galinsky K."/>
            <person name="Amedeo P."/>
            <person name="Strausberg R."/>
        </authorList>
    </citation>
    <scope>NUCLEOTIDE SEQUENCE</scope>
    <source>
        <strain evidence="1">USDA</strain>
    </source>
</reference>
<name>E0VDH4_PEDHC</name>
<reference evidence="2" key="3">
    <citation type="submission" date="2021-02" db="UniProtKB">
        <authorList>
            <consortium name="EnsemblMetazoa"/>
        </authorList>
    </citation>
    <scope>IDENTIFICATION</scope>
    <source>
        <strain evidence="2">USDA</strain>
    </source>
</reference>
<reference evidence="1" key="2">
    <citation type="submission" date="2007-04" db="EMBL/GenBank/DDBJ databases">
        <title>The genome of the human body louse.</title>
        <authorList>
            <consortium name="The Human Body Louse Genome Consortium"/>
            <person name="Kirkness E."/>
            <person name="Walenz B."/>
            <person name="Hass B."/>
            <person name="Bruggner R."/>
            <person name="Strausberg R."/>
        </authorList>
    </citation>
    <scope>NUCLEOTIDE SEQUENCE</scope>
    <source>
        <strain evidence="1">USDA</strain>
    </source>
</reference>
<dbReference type="EMBL" id="DS235078">
    <property type="protein sequence ID" value="EEB11430.1"/>
    <property type="molecule type" value="Genomic_DNA"/>
</dbReference>
<dbReference type="AlphaFoldDB" id="E0VDH4"/>
<gene>
    <name evidence="2" type="primary">8238292</name>
    <name evidence="1" type="ORF">Phum_PHUM116540</name>
</gene>
<dbReference type="EnsemblMetazoa" id="PHUM116540-RA">
    <property type="protein sequence ID" value="PHUM116540-PA"/>
    <property type="gene ID" value="PHUM116540"/>
</dbReference>
<dbReference type="EMBL" id="AAZO01001375">
    <property type="status" value="NOT_ANNOTATED_CDS"/>
    <property type="molecule type" value="Genomic_DNA"/>
</dbReference>
<dbReference type="CTD" id="8238292"/>
<organism>
    <name type="scientific">Pediculus humanus subsp. corporis</name>
    <name type="common">Body louse</name>
    <dbReference type="NCBI Taxonomy" id="121224"/>
    <lineage>
        <taxon>Eukaryota</taxon>
        <taxon>Metazoa</taxon>
        <taxon>Ecdysozoa</taxon>
        <taxon>Arthropoda</taxon>
        <taxon>Hexapoda</taxon>
        <taxon>Insecta</taxon>
        <taxon>Pterygota</taxon>
        <taxon>Neoptera</taxon>
        <taxon>Paraneoptera</taxon>
        <taxon>Psocodea</taxon>
        <taxon>Troctomorpha</taxon>
        <taxon>Phthiraptera</taxon>
        <taxon>Anoplura</taxon>
        <taxon>Pediculidae</taxon>
        <taxon>Pediculus</taxon>
    </lineage>
</organism>
<dbReference type="RefSeq" id="XP_002424168.1">
    <property type="nucleotide sequence ID" value="XM_002424123.1"/>
</dbReference>
<proteinExistence type="predicted"/>
<dbReference type="Proteomes" id="UP000009046">
    <property type="component" value="Unassembled WGS sequence"/>
</dbReference>
<keyword evidence="3" id="KW-1185">Reference proteome</keyword>
<dbReference type="InParanoid" id="E0VDH4"/>
<sequence length="77" mass="9375">MLNNDFIENAKKYKKEFSEYSKNNIMYKKRENLKPWELVEKVSDIIIFDIIKEIASEFQNENILKRLYVNELLEITN</sequence>
<dbReference type="VEuPathDB" id="VectorBase:PHUM116540"/>
<dbReference type="KEGG" id="phu:Phum_PHUM116540"/>
<protein>
    <submittedName>
        <fullName evidence="1 2">Uncharacterized protein</fullName>
    </submittedName>
</protein>
<evidence type="ECO:0000313" key="3">
    <source>
        <dbReference type="Proteomes" id="UP000009046"/>
    </source>
</evidence>
<evidence type="ECO:0000313" key="1">
    <source>
        <dbReference type="EMBL" id="EEB11430.1"/>
    </source>
</evidence>
<evidence type="ECO:0000313" key="2">
    <source>
        <dbReference type="EnsemblMetazoa" id="PHUM116540-PA"/>
    </source>
</evidence>
<accession>E0VDH4</accession>
<dbReference type="HOGENOM" id="CLU_2641074_0_0_1"/>
<dbReference type="GeneID" id="8238292"/>